<evidence type="ECO:0000259" key="4">
    <source>
        <dbReference type="PROSITE" id="PS50103"/>
    </source>
</evidence>
<feature type="compositionally biased region" description="Low complexity" evidence="3">
    <location>
        <begin position="376"/>
        <end position="398"/>
    </location>
</feature>
<feature type="region of interest" description="Disordered" evidence="3">
    <location>
        <begin position="370"/>
        <end position="407"/>
    </location>
</feature>
<name>A0AAD4EJJ5_9AGAM</name>
<sequence length="511" mass="56809">MHRLDQHTTKGEDHVKGVEFINCGAARLLSCLTSMMNANENHGAIQQHAIRNTLEHLSGEIQILLQNESLYENRIRELSTNLGVFQTAYSAMEDRLRRQAEEKNELLHELNTLKGLEKRVICLLDGDGMIFTQELMSQGQDGGLAAARKLTERVRQFISTSEGFEQYQLWVYLFYNKRGLLETFGRVGLTTVRAKFDDFMMGFNQAAERFIMVDVGGSKEAADAKLKVHLEDNIRLPHTYKIFFGGCHDNGYVHNLRSVVTSSLGHKLVLMPGYSDVAIDIRALQLPELRIPELFMTTKLVAPSYNVIATGPLLGLALTTPKLTAPQPVCPPTTPPGINSFSGEGQGAMARRGSLPSYKSVLQTPLTMSTRFNCPSMEPSEGSSESSEASEIPLRLPRLTPPSPSKQRRINNQVALSKHVPPPCTLFYLAQCRHGPSCKYSHEYILEAEHYQELGENAKKTPCKVTNEGGDCPFGDECVYGHSCPNGTTCYFLKLGKCKFVAAGMHRQPNN</sequence>
<evidence type="ECO:0000256" key="1">
    <source>
        <dbReference type="PROSITE-ProRule" id="PRU00723"/>
    </source>
</evidence>
<keyword evidence="1" id="KW-0862">Zinc</keyword>
<dbReference type="InterPro" id="IPR000571">
    <property type="entry name" value="Znf_CCCH"/>
</dbReference>
<dbReference type="Pfam" id="PF25540">
    <property type="entry name" value="DUF7923"/>
    <property type="match status" value="1"/>
</dbReference>
<dbReference type="GeneID" id="64665868"/>
<feature type="domain" description="C3H1-type" evidence="4">
    <location>
        <begin position="418"/>
        <end position="445"/>
    </location>
</feature>
<evidence type="ECO:0000313" key="5">
    <source>
        <dbReference type="EMBL" id="KAG1907342.1"/>
    </source>
</evidence>
<keyword evidence="1" id="KW-0479">Metal-binding</keyword>
<dbReference type="Proteomes" id="UP001195769">
    <property type="component" value="Unassembled WGS sequence"/>
</dbReference>
<organism evidence="5 6">
    <name type="scientific">Suillus fuscotomentosus</name>
    <dbReference type="NCBI Taxonomy" id="1912939"/>
    <lineage>
        <taxon>Eukaryota</taxon>
        <taxon>Fungi</taxon>
        <taxon>Dikarya</taxon>
        <taxon>Basidiomycota</taxon>
        <taxon>Agaricomycotina</taxon>
        <taxon>Agaricomycetes</taxon>
        <taxon>Agaricomycetidae</taxon>
        <taxon>Boletales</taxon>
        <taxon>Suillineae</taxon>
        <taxon>Suillaceae</taxon>
        <taxon>Suillus</taxon>
    </lineage>
</organism>
<dbReference type="AlphaFoldDB" id="A0AAD4EJJ5"/>
<dbReference type="RefSeq" id="XP_041232917.1">
    <property type="nucleotide sequence ID" value="XM_041371570.1"/>
</dbReference>
<evidence type="ECO:0000256" key="2">
    <source>
        <dbReference type="SAM" id="Coils"/>
    </source>
</evidence>
<feature type="zinc finger region" description="C3H1-type" evidence="1">
    <location>
        <begin position="418"/>
        <end position="445"/>
    </location>
</feature>
<comment type="caution">
    <text evidence="5">The sequence shown here is derived from an EMBL/GenBank/DDBJ whole genome shotgun (WGS) entry which is preliminary data.</text>
</comment>
<proteinExistence type="predicted"/>
<gene>
    <name evidence="5" type="ORF">F5891DRAFT_367682</name>
</gene>
<feature type="region of interest" description="Disordered" evidence="3">
    <location>
        <begin position="332"/>
        <end position="352"/>
    </location>
</feature>
<keyword evidence="6" id="KW-1185">Reference proteome</keyword>
<keyword evidence="1" id="KW-0863">Zinc-finger</keyword>
<dbReference type="PANTHER" id="PTHR37543">
    <property type="entry name" value="CCCH ZINC FINGER DNA BINDING PROTEIN (AFU_ORTHOLOGUE AFUA_5G12760)"/>
    <property type="match status" value="1"/>
</dbReference>
<feature type="zinc finger region" description="C3H1-type" evidence="1">
    <location>
        <begin position="457"/>
        <end position="485"/>
    </location>
</feature>
<accession>A0AAD4EJJ5</accession>
<feature type="domain" description="C3H1-type" evidence="4">
    <location>
        <begin position="457"/>
        <end position="485"/>
    </location>
</feature>
<dbReference type="PANTHER" id="PTHR37543:SF1">
    <property type="entry name" value="CCCH ZINC FINGER DNA BINDING PROTEIN (AFU_ORTHOLOGUE AFUA_5G12760)"/>
    <property type="match status" value="1"/>
</dbReference>
<reference evidence="5" key="1">
    <citation type="journal article" date="2020" name="New Phytol.">
        <title>Comparative genomics reveals dynamic genome evolution in host specialist ectomycorrhizal fungi.</title>
        <authorList>
            <person name="Lofgren L.A."/>
            <person name="Nguyen N.H."/>
            <person name="Vilgalys R."/>
            <person name="Ruytinx J."/>
            <person name="Liao H.L."/>
            <person name="Branco S."/>
            <person name="Kuo A."/>
            <person name="LaButti K."/>
            <person name="Lipzen A."/>
            <person name="Andreopoulos W."/>
            <person name="Pangilinan J."/>
            <person name="Riley R."/>
            <person name="Hundley H."/>
            <person name="Na H."/>
            <person name="Barry K."/>
            <person name="Grigoriev I.V."/>
            <person name="Stajich J.E."/>
            <person name="Kennedy P.G."/>
        </authorList>
    </citation>
    <scope>NUCLEOTIDE SEQUENCE</scope>
    <source>
        <strain evidence="5">FC203</strain>
    </source>
</reference>
<dbReference type="EMBL" id="JABBWK010000003">
    <property type="protein sequence ID" value="KAG1907342.1"/>
    <property type="molecule type" value="Genomic_DNA"/>
</dbReference>
<dbReference type="InterPro" id="IPR057683">
    <property type="entry name" value="DUF7923"/>
</dbReference>
<dbReference type="Gene3D" id="4.10.1000.10">
    <property type="entry name" value="Zinc finger, CCCH-type"/>
    <property type="match status" value="1"/>
</dbReference>
<dbReference type="GO" id="GO:0008270">
    <property type="term" value="F:zinc ion binding"/>
    <property type="evidence" value="ECO:0007669"/>
    <property type="project" value="UniProtKB-KW"/>
</dbReference>
<evidence type="ECO:0000256" key="3">
    <source>
        <dbReference type="SAM" id="MobiDB-lite"/>
    </source>
</evidence>
<keyword evidence="2" id="KW-0175">Coiled coil</keyword>
<feature type="coiled-coil region" evidence="2">
    <location>
        <begin position="89"/>
        <end position="116"/>
    </location>
</feature>
<protein>
    <recommendedName>
        <fullName evidence="4">C3H1-type domain-containing protein</fullName>
    </recommendedName>
</protein>
<evidence type="ECO:0000313" key="6">
    <source>
        <dbReference type="Proteomes" id="UP001195769"/>
    </source>
</evidence>
<dbReference type="PROSITE" id="PS50103">
    <property type="entry name" value="ZF_C3H1"/>
    <property type="match status" value="2"/>
</dbReference>